<feature type="transmembrane region" description="Helical" evidence="8">
    <location>
        <begin position="236"/>
        <end position="258"/>
    </location>
</feature>
<evidence type="ECO:0000256" key="1">
    <source>
        <dbReference type="ARBA" id="ARBA00004429"/>
    </source>
</evidence>
<gene>
    <name evidence="10" type="ORF">V5E97_21670</name>
</gene>
<keyword evidence="7 8" id="KW-0472">Membrane</keyword>
<accession>A0AAU7C862</accession>
<feature type="domain" description="ABC transmembrane type-1" evidence="9">
    <location>
        <begin position="60"/>
        <end position="254"/>
    </location>
</feature>
<dbReference type="InterPro" id="IPR035906">
    <property type="entry name" value="MetI-like_sf"/>
</dbReference>
<sequence length="568" mass="59958">MGLLRRAGRVAGLVLWLILLAPVLALVPAAFVDQGPGNVVRPTVFPFALAVLDPFVRLASLNSVLGAFVVTLGSLVLGVGLARVITGWRFWGRGPLAALALAPVIVCPLFTALGLRMLFGDRLVADGPAGPGWGWICWIWAEMTSGVALVALATASALDRVEPAWIDAARQTGARRFRIWWELIWPPVRPYALRAAGVVFTLTLVEPGAPLVLGLRRTLAFQMVEAAFGADAMPRAAVLALEAIGIAMVGRLLLTWWGGRPSALPPGPSIARAEESSWPRAAVFLVLLTVGVIMAWLPIWALIGSAFSPSSATLLKGAPLSAAAFLHRLNQAEARTLILNSLALGLAVVAIDLVAARSLSVWAGRRRSIARLAAWPEAFPPLAIGVGALALGWLLHLAVDWLRLGARPEFLIAGFQTLRDGLDSNRTPGTLLLLAVAAVCQSPLILVSRQVGRWSQGQLTDVAITLGATERQAYRAGLTGWFGVPPSLFLLTLVLAATSLSPALILMTPTLESRPVTPGILIMADQPGEARSSAAALATCVIAVNLAALGLTAKGRSEPLGDWFHGRP</sequence>
<feature type="transmembrane region" description="Helical" evidence="8">
    <location>
        <begin position="379"/>
        <end position="399"/>
    </location>
</feature>
<dbReference type="CDD" id="cd06261">
    <property type="entry name" value="TM_PBP2"/>
    <property type="match status" value="1"/>
</dbReference>
<dbReference type="AlphaFoldDB" id="A0AAU7C862"/>
<dbReference type="SUPFAM" id="SSF161098">
    <property type="entry name" value="MetI-like"/>
    <property type="match status" value="2"/>
</dbReference>
<feature type="transmembrane region" description="Helical" evidence="8">
    <location>
        <begin position="191"/>
        <end position="215"/>
    </location>
</feature>
<evidence type="ECO:0000256" key="6">
    <source>
        <dbReference type="ARBA" id="ARBA00022989"/>
    </source>
</evidence>
<evidence type="ECO:0000256" key="8">
    <source>
        <dbReference type="SAM" id="Phobius"/>
    </source>
</evidence>
<reference evidence="10" key="1">
    <citation type="submission" date="2024-05" db="EMBL/GenBank/DDBJ databases">
        <title>Planctomycetes of the genus Singulisphaera possess chitinolytic capabilities.</title>
        <authorList>
            <person name="Ivanova A."/>
        </authorList>
    </citation>
    <scope>NUCLEOTIDE SEQUENCE</scope>
    <source>
        <strain evidence="10">Ch08T</strain>
    </source>
</reference>
<evidence type="ECO:0000256" key="2">
    <source>
        <dbReference type="ARBA" id="ARBA00022448"/>
    </source>
</evidence>
<feature type="transmembrane region" description="Helical" evidence="8">
    <location>
        <begin position="278"/>
        <end position="303"/>
    </location>
</feature>
<feature type="transmembrane region" description="Helical" evidence="8">
    <location>
        <begin position="96"/>
        <end position="119"/>
    </location>
</feature>
<keyword evidence="5 8" id="KW-0812">Transmembrane</keyword>
<feature type="transmembrane region" description="Helical" evidence="8">
    <location>
        <begin position="337"/>
        <end position="359"/>
    </location>
</feature>
<keyword evidence="6 8" id="KW-1133">Transmembrane helix</keyword>
<dbReference type="PANTHER" id="PTHR43357:SF4">
    <property type="entry name" value="INNER MEMBRANE ABC TRANSPORTER PERMEASE PROTEIN YDCV"/>
    <property type="match status" value="1"/>
</dbReference>
<dbReference type="PANTHER" id="PTHR43357">
    <property type="entry name" value="INNER MEMBRANE ABC TRANSPORTER PERMEASE PROTEIN YDCV"/>
    <property type="match status" value="1"/>
</dbReference>
<comment type="subcellular location">
    <subcellularLocation>
        <location evidence="1">Cell inner membrane</location>
        <topology evidence="1">Multi-pass membrane protein</topology>
    </subcellularLocation>
</comment>
<dbReference type="PROSITE" id="PS50928">
    <property type="entry name" value="ABC_TM1"/>
    <property type="match status" value="1"/>
</dbReference>
<dbReference type="Gene3D" id="1.10.3720.10">
    <property type="entry name" value="MetI-like"/>
    <property type="match status" value="1"/>
</dbReference>
<dbReference type="InterPro" id="IPR000515">
    <property type="entry name" value="MetI-like"/>
</dbReference>
<evidence type="ECO:0000256" key="4">
    <source>
        <dbReference type="ARBA" id="ARBA00022519"/>
    </source>
</evidence>
<dbReference type="GO" id="GO:0055085">
    <property type="term" value="P:transmembrane transport"/>
    <property type="evidence" value="ECO:0007669"/>
    <property type="project" value="InterPro"/>
</dbReference>
<protein>
    <submittedName>
        <fullName evidence="10">Fe3+ ABC transporter permease</fullName>
    </submittedName>
</protein>
<name>A0AAU7C862_9BACT</name>
<evidence type="ECO:0000313" key="10">
    <source>
        <dbReference type="EMBL" id="XBH00961.1"/>
    </source>
</evidence>
<organism evidence="10">
    <name type="scientific">Singulisphaera sp. Ch08</name>
    <dbReference type="NCBI Taxonomy" id="3120278"/>
    <lineage>
        <taxon>Bacteria</taxon>
        <taxon>Pseudomonadati</taxon>
        <taxon>Planctomycetota</taxon>
        <taxon>Planctomycetia</taxon>
        <taxon>Isosphaerales</taxon>
        <taxon>Isosphaeraceae</taxon>
        <taxon>Singulisphaera</taxon>
    </lineage>
</organism>
<keyword evidence="2" id="KW-0813">Transport</keyword>
<dbReference type="RefSeq" id="WP_406693643.1">
    <property type="nucleotide sequence ID" value="NZ_CP155447.1"/>
</dbReference>
<keyword evidence="3" id="KW-1003">Cell membrane</keyword>
<dbReference type="EMBL" id="CP155447">
    <property type="protein sequence ID" value="XBH00961.1"/>
    <property type="molecule type" value="Genomic_DNA"/>
</dbReference>
<proteinExistence type="predicted"/>
<evidence type="ECO:0000256" key="5">
    <source>
        <dbReference type="ARBA" id="ARBA00022692"/>
    </source>
</evidence>
<evidence type="ECO:0000259" key="9">
    <source>
        <dbReference type="PROSITE" id="PS50928"/>
    </source>
</evidence>
<evidence type="ECO:0000256" key="7">
    <source>
        <dbReference type="ARBA" id="ARBA00023136"/>
    </source>
</evidence>
<feature type="transmembrane region" description="Helical" evidence="8">
    <location>
        <begin position="64"/>
        <end position="84"/>
    </location>
</feature>
<dbReference type="GO" id="GO:0005886">
    <property type="term" value="C:plasma membrane"/>
    <property type="evidence" value="ECO:0007669"/>
    <property type="project" value="UniProtKB-SubCell"/>
</dbReference>
<feature type="transmembrane region" description="Helical" evidence="8">
    <location>
        <begin position="488"/>
        <end position="511"/>
    </location>
</feature>
<keyword evidence="4" id="KW-0997">Cell inner membrane</keyword>
<evidence type="ECO:0000256" key="3">
    <source>
        <dbReference type="ARBA" id="ARBA00022475"/>
    </source>
</evidence>